<dbReference type="PROSITE" id="PS51257">
    <property type="entry name" value="PROKAR_LIPOPROTEIN"/>
    <property type="match status" value="1"/>
</dbReference>
<dbReference type="EMBL" id="CP064654">
    <property type="protein sequence ID" value="QPC99320.1"/>
    <property type="molecule type" value="Genomic_DNA"/>
</dbReference>
<keyword evidence="3" id="KW-1185">Reference proteome</keyword>
<name>A0A7S8F2J6_9SPHN</name>
<organism evidence="2 3">
    <name type="scientific">Qipengyuania soli</name>
    <dbReference type="NCBI Taxonomy" id="2782568"/>
    <lineage>
        <taxon>Bacteria</taxon>
        <taxon>Pseudomonadati</taxon>
        <taxon>Pseudomonadota</taxon>
        <taxon>Alphaproteobacteria</taxon>
        <taxon>Sphingomonadales</taxon>
        <taxon>Erythrobacteraceae</taxon>
        <taxon>Qipengyuania</taxon>
    </lineage>
</organism>
<dbReference type="Proteomes" id="UP000594459">
    <property type="component" value="Chromosome"/>
</dbReference>
<dbReference type="AlphaFoldDB" id="A0A7S8F2J6"/>
<dbReference type="KEGG" id="qso:IRL76_01720"/>
<evidence type="ECO:0008006" key="4">
    <source>
        <dbReference type="Google" id="ProtNLM"/>
    </source>
</evidence>
<gene>
    <name evidence="2" type="ORF">IRL76_01720</name>
</gene>
<dbReference type="RefSeq" id="WP_200982584.1">
    <property type="nucleotide sequence ID" value="NZ_CP064654.1"/>
</dbReference>
<evidence type="ECO:0000256" key="1">
    <source>
        <dbReference type="SAM" id="MobiDB-lite"/>
    </source>
</evidence>
<evidence type="ECO:0000313" key="2">
    <source>
        <dbReference type="EMBL" id="QPC99320.1"/>
    </source>
</evidence>
<accession>A0A7S8F2J6</accession>
<sequence>MRNFILAGLAIAGLAACGTQTETDVSDGAATATPAIASAQGPEAGGTDDVEPAYGQGDALVSGTDYNATTILKCGFDNKPPTQDCNAGIKRNWGKEGEHLVEVEKPDGRKRAIFFKGTDPYGADSAQADGSAGWDFKSTRKDDQVTVRFGPETYVIVDAMITGG</sequence>
<protein>
    <recommendedName>
        <fullName evidence="4">Lipoprotein</fullName>
    </recommendedName>
</protein>
<proteinExistence type="predicted"/>
<evidence type="ECO:0000313" key="3">
    <source>
        <dbReference type="Proteomes" id="UP000594459"/>
    </source>
</evidence>
<feature type="region of interest" description="Disordered" evidence="1">
    <location>
        <begin position="35"/>
        <end position="57"/>
    </location>
</feature>
<reference evidence="2 3" key="1">
    <citation type="submission" date="2020-11" db="EMBL/GenBank/DDBJ databases">
        <title>The genome sequence of Erythrobacter sp. 6D36.</title>
        <authorList>
            <person name="Liu Y."/>
        </authorList>
    </citation>
    <scope>NUCLEOTIDE SEQUENCE [LARGE SCALE GENOMIC DNA]</scope>
    <source>
        <strain evidence="2 3">6D36</strain>
    </source>
</reference>